<proteinExistence type="predicted"/>
<protein>
    <recommendedName>
        <fullName evidence="3">DUF3606 domain-containing protein</fullName>
    </recommendedName>
</protein>
<evidence type="ECO:0000313" key="1">
    <source>
        <dbReference type="EMBL" id="MDR6434271.1"/>
    </source>
</evidence>
<dbReference type="EMBL" id="JAVDQT010000009">
    <property type="protein sequence ID" value="MDR6434271.1"/>
    <property type="molecule type" value="Genomic_DNA"/>
</dbReference>
<dbReference type="RefSeq" id="WP_310015626.1">
    <property type="nucleotide sequence ID" value="NZ_JAVDQT010000009.1"/>
</dbReference>
<dbReference type="Proteomes" id="UP001184614">
    <property type="component" value="Unassembled WGS sequence"/>
</dbReference>
<keyword evidence="2" id="KW-1185">Reference proteome</keyword>
<evidence type="ECO:0008006" key="3">
    <source>
        <dbReference type="Google" id="ProtNLM"/>
    </source>
</evidence>
<name>A0ABU1MF51_9HYPH</name>
<comment type="caution">
    <text evidence="1">The sequence shown here is derived from an EMBL/GenBank/DDBJ whole genome shotgun (WGS) entry which is preliminary data.</text>
</comment>
<accession>A0ABU1MF51</accession>
<organism evidence="1 2">
    <name type="scientific">Brucella pseudogrignonensis</name>
    <dbReference type="NCBI Taxonomy" id="419475"/>
    <lineage>
        <taxon>Bacteria</taxon>
        <taxon>Pseudomonadati</taxon>
        <taxon>Pseudomonadota</taxon>
        <taxon>Alphaproteobacteria</taxon>
        <taxon>Hyphomicrobiales</taxon>
        <taxon>Brucellaceae</taxon>
        <taxon>Brucella/Ochrobactrum group</taxon>
        <taxon>Brucella</taxon>
    </lineage>
</organism>
<evidence type="ECO:0000313" key="2">
    <source>
        <dbReference type="Proteomes" id="UP001184614"/>
    </source>
</evidence>
<reference evidence="1 2" key="1">
    <citation type="submission" date="2023-07" db="EMBL/GenBank/DDBJ databases">
        <title>Sorghum-associated microbial communities from plants grown in Nebraska, USA.</title>
        <authorList>
            <person name="Schachtman D."/>
        </authorList>
    </citation>
    <scope>NUCLEOTIDE SEQUENCE [LARGE SCALE GENOMIC DNA]</scope>
    <source>
        <strain evidence="1 2">DS1730</strain>
    </source>
</reference>
<gene>
    <name evidence="1" type="ORF">J2782_004022</name>
</gene>
<sequence>MKPESTDPLTHDKDVKFLTENSDLSPLKAKELIQSLGRDHPDLLKEAKKFKAES</sequence>